<comment type="caution">
    <text evidence="2">The sequence shown here is derived from an EMBL/GenBank/DDBJ whole genome shotgun (WGS) entry which is preliminary data.</text>
</comment>
<accession>A0AAU9M5I7</accession>
<evidence type="ECO:0000313" key="3">
    <source>
        <dbReference type="Proteomes" id="UP001157418"/>
    </source>
</evidence>
<dbReference type="InterPro" id="IPR026960">
    <property type="entry name" value="RVT-Znf"/>
</dbReference>
<dbReference type="Pfam" id="PF13966">
    <property type="entry name" value="zf-RVT"/>
    <property type="match status" value="1"/>
</dbReference>
<dbReference type="EMBL" id="CAKMRJ010000002">
    <property type="protein sequence ID" value="CAH1417255.1"/>
    <property type="molecule type" value="Genomic_DNA"/>
</dbReference>
<keyword evidence="3" id="KW-1185">Reference proteome</keyword>
<organism evidence="2 3">
    <name type="scientific">Lactuca virosa</name>
    <dbReference type="NCBI Taxonomy" id="75947"/>
    <lineage>
        <taxon>Eukaryota</taxon>
        <taxon>Viridiplantae</taxon>
        <taxon>Streptophyta</taxon>
        <taxon>Embryophyta</taxon>
        <taxon>Tracheophyta</taxon>
        <taxon>Spermatophyta</taxon>
        <taxon>Magnoliopsida</taxon>
        <taxon>eudicotyledons</taxon>
        <taxon>Gunneridae</taxon>
        <taxon>Pentapetalae</taxon>
        <taxon>asterids</taxon>
        <taxon>campanulids</taxon>
        <taxon>Asterales</taxon>
        <taxon>Asteraceae</taxon>
        <taxon>Cichorioideae</taxon>
        <taxon>Cichorieae</taxon>
        <taxon>Lactucinae</taxon>
        <taxon>Lactuca</taxon>
    </lineage>
</organism>
<proteinExistence type="predicted"/>
<protein>
    <recommendedName>
        <fullName evidence="1">Reverse transcriptase zinc-binding domain-containing protein</fullName>
    </recommendedName>
</protein>
<sequence>MNGGVDWRCPLTTTRDQVNALRKKLDNCIPVNIGRFEWVKEVPIKVNTFIWRAKHGRIPTTEALATRGVNVNSTTCCQCGDEEESPDHVLVQCSHAQTIWN</sequence>
<evidence type="ECO:0000313" key="2">
    <source>
        <dbReference type="EMBL" id="CAH1417255.1"/>
    </source>
</evidence>
<gene>
    <name evidence="2" type="ORF">LVIROSA_LOCUS4953</name>
</gene>
<reference evidence="2 3" key="1">
    <citation type="submission" date="2022-01" db="EMBL/GenBank/DDBJ databases">
        <authorList>
            <person name="Xiong W."/>
            <person name="Schranz E."/>
        </authorList>
    </citation>
    <scope>NUCLEOTIDE SEQUENCE [LARGE SCALE GENOMIC DNA]</scope>
</reference>
<dbReference type="AlphaFoldDB" id="A0AAU9M5I7"/>
<evidence type="ECO:0000259" key="1">
    <source>
        <dbReference type="Pfam" id="PF13966"/>
    </source>
</evidence>
<dbReference type="Proteomes" id="UP001157418">
    <property type="component" value="Unassembled WGS sequence"/>
</dbReference>
<name>A0AAU9M5I7_9ASTR</name>
<feature type="domain" description="Reverse transcriptase zinc-binding" evidence="1">
    <location>
        <begin position="29"/>
        <end position="100"/>
    </location>
</feature>